<feature type="domain" description="Glucose-methanol-choline oxidoreductase N-terminal" evidence="6">
    <location>
        <begin position="281"/>
        <end position="295"/>
    </location>
</feature>
<dbReference type="AlphaFoldDB" id="A0A1I8P0S2"/>
<comment type="similarity">
    <text evidence="1 4">Belongs to the GMC oxidoreductase family.</text>
</comment>
<evidence type="ECO:0000256" key="1">
    <source>
        <dbReference type="ARBA" id="ARBA00010790"/>
    </source>
</evidence>
<accession>A0A1I8P0S2</accession>
<feature type="binding site" evidence="3">
    <location>
        <position position="244"/>
    </location>
    <ligand>
        <name>FAD</name>
        <dbReference type="ChEBI" id="CHEBI:57692"/>
    </ligand>
</feature>
<keyword evidence="4" id="KW-0285">Flavoprotein</keyword>
<keyword evidence="3 4" id="KW-0274">FAD</keyword>
<proteinExistence type="inferred from homology"/>
<name>A0A1I8P0S2_STOCA</name>
<dbReference type="InterPro" id="IPR012132">
    <property type="entry name" value="GMC_OxRdtase"/>
</dbReference>
<dbReference type="Pfam" id="PF05199">
    <property type="entry name" value="GMC_oxred_C"/>
    <property type="match status" value="1"/>
</dbReference>
<dbReference type="GO" id="GO:0050660">
    <property type="term" value="F:flavin adenine dinucleotide binding"/>
    <property type="evidence" value="ECO:0007669"/>
    <property type="project" value="InterPro"/>
</dbReference>
<dbReference type="PIRSF" id="PIRSF000137">
    <property type="entry name" value="Alcohol_oxidase"/>
    <property type="match status" value="1"/>
</dbReference>
<dbReference type="InterPro" id="IPR007867">
    <property type="entry name" value="GMC_OxRtase_C"/>
</dbReference>
<dbReference type="PROSITE" id="PS00624">
    <property type="entry name" value="GMC_OXRED_2"/>
    <property type="match status" value="1"/>
</dbReference>
<evidence type="ECO:0000256" key="4">
    <source>
        <dbReference type="RuleBase" id="RU003968"/>
    </source>
</evidence>
<evidence type="ECO:0000313" key="7">
    <source>
        <dbReference type="EnsemblMetazoa" id="SCAU003777-PA"/>
    </source>
</evidence>
<evidence type="ECO:0000256" key="3">
    <source>
        <dbReference type="PIRSR" id="PIRSR000137-2"/>
    </source>
</evidence>
<evidence type="ECO:0000313" key="8">
    <source>
        <dbReference type="Proteomes" id="UP000095300"/>
    </source>
</evidence>
<gene>
    <name evidence="7" type="primary">106084274</name>
</gene>
<dbReference type="SUPFAM" id="SSF51905">
    <property type="entry name" value="FAD/NAD(P)-binding domain"/>
    <property type="match status" value="1"/>
</dbReference>
<evidence type="ECO:0000259" key="6">
    <source>
        <dbReference type="PROSITE" id="PS00624"/>
    </source>
</evidence>
<evidence type="ECO:0000256" key="2">
    <source>
        <dbReference type="PIRSR" id="PIRSR000137-1"/>
    </source>
</evidence>
<organism evidence="7 8">
    <name type="scientific">Stomoxys calcitrans</name>
    <name type="common">Stable fly</name>
    <name type="synonym">Conops calcitrans</name>
    <dbReference type="NCBI Taxonomy" id="35570"/>
    <lineage>
        <taxon>Eukaryota</taxon>
        <taxon>Metazoa</taxon>
        <taxon>Ecdysozoa</taxon>
        <taxon>Arthropoda</taxon>
        <taxon>Hexapoda</taxon>
        <taxon>Insecta</taxon>
        <taxon>Pterygota</taxon>
        <taxon>Neoptera</taxon>
        <taxon>Endopterygota</taxon>
        <taxon>Diptera</taxon>
        <taxon>Brachycera</taxon>
        <taxon>Muscomorpha</taxon>
        <taxon>Muscoidea</taxon>
        <taxon>Muscidae</taxon>
        <taxon>Stomoxys</taxon>
    </lineage>
</organism>
<dbReference type="KEGG" id="scac:106084274"/>
<feature type="active site" description="Proton acceptor" evidence="2">
    <location>
        <position position="569"/>
    </location>
</feature>
<sequence length="606" mass="68437">MGKLGLHSSIRQKYYDDAPRQNAEYDFIIVGSGPAGCVLANRLSENPKWQVYLIEAGSVENLSHQIPLAASYLQGTHSNWGYKSKPQKLACLGMNKNECALPRGKVLGGTSSINYMIYNRGNRHDFDRWAEFGNEGWSYQEVLPYFLKSENASLRGLEKSPYHNHYGPLHVEDVQYRSDAVHAYLKAAQQAGHNITDYNGESQMGASYVQATTKNGRRHSAFSAYIQPIRYERKNLHIVTNAKVTKVLVDAESKQAYGVRLLYRQTLYTIKARKEVILSAGAFNSPQVLMLSGIGPRDNLEAIKVPIVKELPVGMIMYDHMCHFGPTFTTNTTGRTFYIPDVNADLLADFLLGDASTPLSSIGGVESLTFAKIPNSREPHDMPDVEFITVGGSLASDHGTGLMEGANIRQEIYTKVYDPLYTAKQDHFSFLVMQFHPKSKGRLWLHNRNPLEWPRIDPKYFKNPEDVEEILEGIKEVIRITKMPALQKLGTRLHDIPVPGCEQHTFGSDDYWRCSIRVMSYTLHHQVATCRMGPETDNTTVVNAKLQVHGIQRLRVADTSIIPFPPTSHTNAASFMIGEKAADMIREQWSENLDENSIYRYHTYRK</sequence>
<feature type="active site" description="Proton donor" evidence="2">
    <location>
        <position position="525"/>
    </location>
</feature>
<feature type="binding site" evidence="3">
    <location>
        <position position="110"/>
    </location>
    <ligand>
        <name>FAD</name>
        <dbReference type="ChEBI" id="CHEBI:57692"/>
    </ligand>
</feature>
<protein>
    <recommendedName>
        <fullName evidence="5 6">Glucose-methanol-choline oxidoreductase N-terminal domain-containing protein</fullName>
    </recommendedName>
</protein>
<dbReference type="InterPro" id="IPR036188">
    <property type="entry name" value="FAD/NAD-bd_sf"/>
</dbReference>
<dbReference type="PANTHER" id="PTHR11552:SF208">
    <property type="entry name" value="RE36204P-RELATED"/>
    <property type="match status" value="1"/>
</dbReference>
<dbReference type="Gene3D" id="3.30.560.10">
    <property type="entry name" value="Glucose Oxidase, domain 3"/>
    <property type="match status" value="1"/>
</dbReference>
<dbReference type="Gene3D" id="3.50.50.60">
    <property type="entry name" value="FAD/NAD(P)-binding domain"/>
    <property type="match status" value="1"/>
</dbReference>
<feature type="binding site" evidence="3">
    <location>
        <position position="106"/>
    </location>
    <ligand>
        <name>FAD</name>
        <dbReference type="ChEBI" id="CHEBI:57692"/>
    </ligand>
</feature>
<feature type="domain" description="Glucose-methanol-choline oxidoreductase N-terminal" evidence="5">
    <location>
        <begin position="104"/>
        <end position="127"/>
    </location>
</feature>
<dbReference type="GO" id="GO:0016614">
    <property type="term" value="F:oxidoreductase activity, acting on CH-OH group of donors"/>
    <property type="evidence" value="ECO:0007669"/>
    <property type="project" value="InterPro"/>
</dbReference>
<dbReference type="Proteomes" id="UP000095300">
    <property type="component" value="Unassembled WGS sequence"/>
</dbReference>
<dbReference type="Pfam" id="PF00732">
    <property type="entry name" value="GMC_oxred_N"/>
    <property type="match status" value="1"/>
</dbReference>
<dbReference type="OrthoDB" id="269227at2759"/>
<dbReference type="EnsemblMetazoa" id="SCAU003777-RA">
    <property type="protein sequence ID" value="SCAU003777-PA"/>
    <property type="gene ID" value="SCAU003777"/>
</dbReference>
<evidence type="ECO:0000259" key="5">
    <source>
        <dbReference type="PROSITE" id="PS00623"/>
    </source>
</evidence>
<dbReference type="SUPFAM" id="SSF54373">
    <property type="entry name" value="FAD-linked reductases, C-terminal domain"/>
    <property type="match status" value="1"/>
</dbReference>
<comment type="cofactor">
    <cofactor evidence="3">
        <name>FAD</name>
        <dbReference type="ChEBI" id="CHEBI:57692"/>
    </cofactor>
</comment>
<dbReference type="PANTHER" id="PTHR11552">
    <property type="entry name" value="GLUCOSE-METHANOL-CHOLINE GMC OXIDOREDUCTASE"/>
    <property type="match status" value="1"/>
</dbReference>
<reference evidence="7" key="1">
    <citation type="submission" date="2020-05" db="UniProtKB">
        <authorList>
            <consortium name="EnsemblMetazoa"/>
        </authorList>
    </citation>
    <scope>IDENTIFICATION</scope>
    <source>
        <strain evidence="7">USDA</strain>
    </source>
</reference>
<dbReference type="STRING" id="35570.A0A1I8P0S2"/>
<dbReference type="PROSITE" id="PS00623">
    <property type="entry name" value="GMC_OXRED_1"/>
    <property type="match status" value="1"/>
</dbReference>
<keyword evidence="8" id="KW-1185">Reference proteome</keyword>
<dbReference type="VEuPathDB" id="VectorBase:SCAU003777"/>
<dbReference type="InterPro" id="IPR000172">
    <property type="entry name" value="GMC_OxRdtase_N"/>
</dbReference>